<evidence type="ECO:0000256" key="3">
    <source>
        <dbReference type="PROSITE-ProRule" id="PRU00169"/>
    </source>
</evidence>
<dbReference type="InterPro" id="IPR016032">
    <property type="entry name" value="Sig_transdc_resp-reg_C-effctor"/>
</dbReference>
<dbReference type="InterPro" id="IPR000792">
    <property type="entry name" value="Tscrpt_reg_LuxR_C"/>
</dbReference>
<reference evidence="6 7" key="1">
    <citation type="submission" date="2019-11" db="EMBL/GenBank/DDBJ databases">
        <title>Spirosoma endbachense sp. nov., isolated from a natural salt meadow.</title>
        <authorList>
            <person name="Rojas J."/>
            <person name="Ambika Manirajan B."/>
            <person name="Ratering S."/>
            <person name="Suarez C."/>
            <person name="Geissler-Plaum R."/>
            <person name="Schnell S."/>
        </authorList>
    </citation>
    <scope>NUCLEOTIDE SEQUENCE [LARGE SCALE GENOMIC DNA]</scope>
    <source>
        <strain evidence="6 7">I-24</strain>
    </source>
</reference>
<dbReference type="InterPro" id="IPR036388">
    <property type="entry name" value="WH-like_DNA-bd_sf"/>
</dbReference>
<evidence type="ECO:0000313" key="6">
    <source>
        <dbReference type="EMBL" id="QHW00239.1"/>
    </source>
</evidence>
<dbReference type="Pfam" id="PF00196">
    <property type="entry name" value="GerE"/>
    <property type="match status" value="1"/>
</dbReference>
<dbReference type="SUPFAM" id="SSF52172">
    <property type="entry name" value="CheY-like"/>
    <property type="match status" value="1"/>
</dbReference>
<gene>
    <name evidence="6" type="ORF">GJR95_36765</name>
</gene>
<evidence type="ECO:0000256" key="2">
    <source>
        <dbReference type="ARBA" id="ARBA00023125"/>
    </source>
</evidence>
<keyword evidence="1 3" id="KW-0597">Phosphoprotein</keyword>
<keyword evidence="2" id="KW-0238">DNA-binding</keyword>
<dbReference type="SMART" id="SM00448">
    <property type="entry name" value="REC"/>
    <property type="match status" value="1"/>
</dbReference>
<dbReference type="RefSeq" id="WP_162390629.1">
    <property type="nucleotide sequence ID" value="NZ_CP045997.1"/>
</dbReference>
<feature type="modified residue" description="4-aspartylphosphate" evidence="3">
    <location>
        <position position="58"/>
    </location>
</feature>
<dbReference type="GO" id="GO:0006355">
    <property type="term" value="P:regulation of DNA-templated transcription"/>
    <property type="evidence" value="ECO:0007669"/>
    <property type="project" value="InterPro"/>
</dbReference>
<dbReference type="PRINTS" id="PR00038">
    <property type="entry name" value="HTHLUXR"/>
</dbReference>
<dbReference type="InterPro" id="IPR011006">
    <property type="entry name" value="CheY-like_superfamily"/>
</dbReference>
<sequence>MAGRPVKLLLVDDHQIILDGLRFLFSSIENVEVTATFTDSRQILPYLQTHPVDILVADLHMPHLTGIDLTLQVRPLFPELKILLLTMAEDAAHIREAVRAGVHGYVLKKANKADLEKALMYVLAGQRFYSDEVINELAQAPTDNLNLMTPATIQHLTGREVEILKLISEEQSTAEIADKLCISVPTVETHRRNLMIKLNAKNVVGLVKYALKHGLV</sequence>
<protein>
    <submittedName>
        <fullName evidence="6">Response regulator</fullName>
    </submittedName>
</protein>
<dbReference type="EMBL" id="CP045997">
    <property type="protein sequence ID" value="QHW00239.1"/>
    <property type="molecule type" value="Genomic_DNA"/>
</dbReference>
<dbReference type="PROSITE" id="PS50043">
    <property type="entry name" value="HTH_LUXR_2"/>
    <property type="match status" value="1"/>
</dbReference>
<proteinExistence type="predicted"/>
<dbReference type="SMART" id="SM00421">
    <property type="entry name" value="HTH_LUXR"/>
    <property type="match status" value="1"/>
</dbReference>
<dbReference type="CDD" id="cd06170">
    <property type="entry name" value="LuxR_C_like"/>
    <property type="match status" value="1"/>
</dbReference>
<dbReference type="AlphaFoldDB" id="A0A6P1W6P1"/>
<feature type="domain" description="HTH luxR-type" evidence="4">
    <location>
        <begin position="149"/>
        <end position="214"/>
    </location>
</feature>
<keyword evidence="7" id="KW-1185">Reference proteome</keyword>
<dbReference type="InterPro" id="IPR001789">
    <property type="entry name" value="Sig_transdc_resp-reg_receiver"/>
</dbReference>
<dbReference type="SUPFAM" id="SSF46894">
    <property type="entry name" value="C-terminal effector domain of the bipartite response regulators"/>
    <property type="match status" value="1"/>
</dbReference>
<dbReference type="Gene3D" id="1.10.10.10">
    <property type="entry name" value="Winged helix-like DNA-binding domain superfamily/Winged helix DNA-binding domain"/>
    <property type="match status" value="1"/>
</dbReference>
<evidence type="ECO:0000256" key="1">
    <source>
        <dbReference type="ARBA" id="ARBA00022553"/>
    </source>
</evidence>
<evidence type="ECO:0000313" key="7">
    <source>
        <dbReference type="Proteomes" id="UP000464577"/>
    </source>
</evidence>
<feature type="domain" description="Response regulatory" evidence="5">
    <location>
        <begin position="7"/>
        <end position="123"/>
    </location>
</feature>
<dbReference type="InterPro" id="IPR058245">
    <property type="entry name" value="NreC/VraR/RcsB-like_REC"/>
</dbReference>
<dbReference type="Proteomes" id="UP000464577">
    <property type="component" value="Chromosome"/>
</dbReference>
<name>A0A6P1W6P1_9BACT</name>
<dbReference type="PROSITE" id="PS50110">
    <property type="entry name" value="RESPONSE_REGULATORY"/>
    <property type="match status" value="1"/>
</dbReference>
<evidence type="ECO:0000259" key="5">
    <source>
        <dbReference type="PROSITE" id="PS50110"/>
    </source>
</evidence>
<dbReference type="GO" id="GO:0003677">
    <property type="term" value="F:DNA binding"/>
    <property type="evidence" value="ECO:0007669"/>
    <property type="project" value="UniProtKB-KW"/>
</dbReference>
<dbReference type="InterPro" id="IPR039420">
    <property type="entry name" value="WalR-like"/>
</dbReference>
<dbReference type="PANTHER" id="PTHR43214:SF17">
    <property type="entry name" value="TRANSCRIPTIONAL REGULATORY PROTEIN RCSB"/>
    <property type="match status" value="1"/>
</dbReference>
<dbReference type="PANTHER" id="PTHR43214">
    <property type="entry name" value="TWO-COMPONENT RESPONSE REGULATOR"/>
    <property type="match status" value="1"/>
</dbReference>
<dbReference type="Pfam" id="PF00072">
    <property type="entry name" value="Response_reg"/>
    <property type="match status" value="1"/>
</dbReference>
<dbReference type="CDD" id="cd17535">
    <property type="entry name" value="REC_NarL-like"/>
    <property type="match status" value="1"/>
</dbReference>
<dbReference type="Gene3D" id="3.40.50.2300">
    <property type="match status" value="1"/>
</dbReference>
<accession>A0A6P1W6P1</accession>
<organism evidence="6 7">
    <name type="scientific">Spirosoma endbachense</name>
    <dbReference type="NCBI Taxonomy" id="2666025"/>
    <lineage>
        <taxon>Bacteria</taxon>
        <taxon>Pseudomonadati</taxon>
        <taxon>Bacteroidota</taxon>
        <taxon>Cytophagia</taxon>
        <taxon>Cytophagales</taxon>
        <taxon>Cytophagaceae</taxon>
        <taxon>Spirosoma</taxon>
    </lineage>
</organism>
<dbReference type="GO" id="GO:0000160">
    <property type="term" value="P:phosphorelay signal transduction system"/>
    <property type="evidence" value="ECO:0007669"/>
    <property type="project" value="InterPro"/>
</dbReference>
<evidence type="ECO:0000259" key="4">
    <source>
        <dbReference type="PROSITE" id="PS50043"/>
    </source>
</evidence>
<dbReference type="KEGG" id="senf:GJR95_36765"/>